<dbReference type="CDD" id="cd03368">
    <property type="entry name" value="Ribosomal_S12"/>
    <property type="match status" value="1"/>
</dbReference>
<dbReference type="InterPro" id="IPR005679">
    <property type="entry name" value="Ribosomal_uS12_bac"/>
</dbReference>
<evidence type="ECO:0000313" key="6">
    <source>
        <dbReference type="Proteomes" id="UP000076632"/>
    </source>
</evidence>
<evidence type="ECO:0000256" key="2">
    <source>
        <dbReference type="ARBA" id="ARBA00022980"/>
    </source>
</evidence>
<comment type="similarity">
    <text evidence="1">Belongs to the universal ribosomal protein uS12 family.</text>
</comment>
<dbReference type="EMBL" id="KV407466">
    <property type="protein sequence ID" value="KZF19383.1"/>
    <property type="molecule type" value="Genomic_DNA"/>
</dbReference>
<dbReference type="RefSeq" id="XP_018184938.1">
    <property type="nucleotide sequence ID" value="XM_018330655.1"/>
</dbReference>
<dbReference type="InterPro" id="IPR006032">
    <property type="entry name" value="Ribosomal_uS12"/>
</dbReference>
<protein>
    <submittedName>
        <fullName evidence="5">Ribosomal protein S12</fullName>
    </submittedName>
</protein>
<dbReference type="Pfam" id="PF00164">
    <property type="entry name" value="Ribosom_S12_S23"/>
    <property type="match status" value="1"/>
</dbReference>
<dbReference type="InterPro" id="IPR012340">
    <property type="entry name" value="NA-bd_OB-fold"/>
</dbReference>
<dbReference type="PANTHER" id="PTHR11652">
    <property type="entry name" value="30S RIBOSOMAL PROTEIN S12 FAMILY MEMBER"/>
    <property type="match status" value="1"/>
</dbReference>
<sequence length="174" mass="18796">MAFRLFTQPRLLSLSPFSSLIGRGPAAAAQRALPSPSVTCSFSTSNSLFATYNQVLRGCRVAQRARKPVSPALVDRPEMKGVCLKVGITKPKKPNSAERKTARVRLSSGRVVTCYIPGEGHNVQQHSVVLVRGGRSQDCPGVRYHLVRGAMDLGGVGNRMTSRSKYGTKKPKSS</sequence>
<dbReference type="FunFam" id="2.40.50.140:FF:000099">
    <property type="entry name" value="Ribosomal protein S12, mitochondrial"/>
    <property type="match status" value="1"/>
</dbReference>
<dbReference type="STRING" id="1328760.A0A164ZQM1"/>
<name>A0A164ZQM1_XYLHT</name>
<dbReference type="GO" id="GO:0003735">
    <property type="term" value="F:structural constituent of ribosome"/>
    <property type="evidence" value="ECO:0007669"/>
    <property type="project" value="InterPro"/>
</dbReference>
<evidence type="ECO:0000256" key="4">
    <source>
        <dbReference type="SAM" id="MobiDB-lite"/>
    </source>
</evidence>
<dbReference type="Gene3D" id="2.40.50.140">
    <property type="entry name" value="Nucleic acid-binding proteins"/>
    <property type="match status" value="1"/>
</dbReference>
<keyword evidence="2 5" id="KW-0689">Ribosomal protein</keyword>
<dbReference type="GO" id="GO:0015935">
    <property type="term" value="C:small ribosomal subunit"/>
    <property type="evidence" value="ECO:0007669"/>
    <property type="project" value="InterPro"/>
</dbReference>
<dbReference type="PROSITE" id="PS00055">
    <property type="entry name" value="RIBOSOMAL_S12"/>
    <property type="match status" value="1"/>
</dbReference>
<evidence type="ECO:0000256" key="1">
    <source>
        <dbReference type="ARBA" id="ARBA00005657"/>
    </source>
</evidence>
<dbReference type="AlphaFoldDB" id="A0A164ZQM1"/>
<dbReference type="Proteomes" id="UP000076632">
    <property type="component" value="Unassembled WGS sequence"/>
</dbReference>
<evidence type="ECO:0000313" key="5">
    <source>
        <dbReference type="EMBL" id="KZF19383.1"/>
    </source>
</evidence>
<dbReference type="NCBIfam" id="TIGR00981">
    <property type="entry name" value="rpsL_bact"/>
    <property type="match status" value="1"/>
</dbReference>
<keyword evidence="6" id="KW-1185">Reference proteome</keyword>
<dbReference type="SUPFAM" id="SSF50249">
    <property type="entry name" value="Nucleic acid-binding proteins"/>
    <property type="match status" value="1"/>
</dbReference>
<dbReference type="GO" id="GO:0006412">
    <property type="term" value="P:translation"/>
    <property type="evidence" value="ECO:0007669"/>
    <property type="project" value="InterPro"/>
</dbReference>
<accession>A0A164ZQM1</accession>
<dbReference type="FunCoup" id="A0A164ZQM1">
    <property type="interactions" value="347"/>
</dbReference>
<organism evidence="5 6">
    <name type="scientific">Xylona heveae (strain CBS 132557 / TC161)</name>
    <dbReference type="NCBI Taxonomy" id="1328760"/>
    <lineage>
        <taxon>Eukaryota</taxon>
        <taxon>Fungi</taxon>
        <taxon>Dikarya</taxon>
        <taxon>Ascomycota</taxon>
        <taxon>Pezizomycotina</taxon>
        <taxon>Xylonomycetes</taxon>
        <taxon>Xylonales</taxon>
        <taxon>Xylonaceae</taxon>
        <taxon>Xylona</taxon>
    </lineage>
</organism>
<feature type="region of interest" description="Disordered" evidence="4">
    <location>
        <begin position="155"/>
        <end position="174"/>
    </location>
</feature>
<reference evidence="5 6" key="1">
    <citation type="journal article" date="2016" name="Fungal Biol.">
        <title>The genome of Xylona heveae provides a window into fungal endophytism.</title>
        <authorList>
            <person name="Gazis R."/>
            <person name="Kuo A."/>
            <person name="Riley R."/>
            <person name="LaButti K."/>
            <person name="Lipzen A."/>
            <person name="Lin J."/>
            <person name="Amirebrahimi M."/>
            <person name="Hesse C.N."/>
            <person name="Spatafora J.W."/>
            <person name="Henrissat B."/>
            <person name="Hainaut M."/>
            <person name="Grigoriev I.V."/>
            <person name="Hibbett D.S."/>
        </authorList>
    </citation>
    <scope>NUCLEOTIDE SEQUENCE [LARGE SCALE GENOMIC DNA]</scope>
    <source>
        <strain evidence="5 6">TC161</strain>
    </source>
</reference>
<dbReference type="InParanoid" id="A0A164ZQM1"/>
<keyword evidence="3" id="KW-0687">Ribonucleoprotein</keyword>
<evidence type="ECO:0000256" key="3">
    <source>
        <dbReference type="ARBA" id="ARBA00023274"/>
    </source>
</evidence>
<dbReference type="GeneID" id="28895792"/>
<dbReference type="OrthoDB" id="361013at2759"/>
<proteinExistence type="inferred from homology"/>
<dbReference type="PRINTS" id="PR01034">
    <property type="entry name" value="RIBOSOMALS12"/>
</dbReference>
<gene>
    <name evidence="5" type="ORF">L228DRAFT_234078</name>
</gene>
<dbReference type="OMA" id="VCIRVYT"/>